<protein>
    <recommendedName>
        <fullName evidence="3">Blue-light-activated histidine kinase</fullName>
        <ecNumber evidence="2">2.7.13.3</ecNumber>
    </recommendedName>
</protein>
<reference evidence="19" key="1">
    <citation type="submission" date="2016-07" db="EMBL/GenBank/DDBJ databases">
        <title>Microvirga ossetica sp. nov. a new species of rhizobia isolated from root nodules of the legume species Vicia alpestris Steven originated from North Ossetia region in the Caucasus.</title>
        <authorList>
            <person name="Safronova V.I."/>
            <person name="Kuznetsova I.G."/>
            <person name="Sazanova A.L."/>
            <person name="Belimov A."/>
            <person name="Andronov E."/>
            <person name="Osledkin Y.S."/>
            <person name="Onishchuk O.P."/>
            <person name="Kurchak O.N."/>
            <person name="Shaposhnikov A.I."/>
            <person name="Willems A."/>
            <person name="Tikhonovich I.A."/>
        </authorList>
    </citation>
    <scope>NUCLEOTIDE SEQUENCE [LARGE SCALE GENOMIC DNA]</scope>
    <source>
        <strain evidence="19">V5/3M</strain>
    </source>
</reference>
<feature type="domain" description="PAC" evidence="18">
    <location>
        <begin position="160"/>
        <end position="212"/>
    </location>
</feature>
<evidence type="ECO:0000256" key="2">
    <source>
        <dbReference type="ARBA" id="ARBA00012438"/>
    </source>
</evidence>
<dbReference type="NCBIfam" id="TIGR00229">
    <property type="entry name" value="sensory_box"/>
    <property type="match status" value="2"/>
</dbReference>
<dbReference type="InterPro" id="IPR036890">
    <property type="entry name" value="HATPase_C_sf"/>
</dbReference>
<keyword evidence="10" id="KW-0677">Repeat</keyword>
<dbReference type="InterPro" id="IPR000014">
    <property type="entry name" value="PAS"/>
</dbReference>
<dbReference type="GO" id="GO:0005524">
    <property type="term" value="F:ATP binding"/>
    <property type="evidence" value="ECO:0007669"/>
    <property type="project" value="UniProtKB-KW"/>
</dbReference>
<organism evidence="19">
    <name type="scientific">Microvirga ossetica</name>
    <dbReference type="NCBI Taxonomy" id="1882682"/>
    <lineage>
        <taxon>Bacteria</taxon>
        <taxon>Pseudomonadati</taxon>
        <taxon>Pseudomonadota</taxon>
        <taxon>Alphaproteobacteria</taxon>
        <taxon>Hyphomicrobiales</taxon>
        <taxon>Methylobacteriaceae</taxon>
        <taxon>Microvirga</taxon>
    </lineage>
</organism>
<evidence type="ECO:0000256" key="16">
    <source>
        <dbReference type="ARBA" id="ARBA00023170"/>
    </source>
</evidence>
<dbReference type="GO" id="GO:0004673">
    <property type="term" value="F:protein histidine kinase activity"/>
    <property type="evidence" value="ECO:0007669"/>
    <property type="project" value="UniProtKB-EC"/>
</dbReference>
<dbReference type="Gene3D" id="3.30.565.10">
    <property type="entry name" value="Histidine kinase-like ATPase, C-terminal domain"/>
    <property type="match status" value="1"/>
</dbReference>
<dbReference type="Pfam" id="PF07536">
    <property type="entry name" value="HWE_HK"/>
    <property type="match status" value="1"/>
</dbReference>
<evidence type="ECO:0000256" key="9">
    <source>
        <dbReference type="ARBA" id="ARBA00022679"/>
    </source>
</evidence>
<dbReference type="SMART" id="SM00911">
    <property type="entry name" value="HWE_HK"/>
    <property type="match status" value="1"/>
</dbReference>
<dbReference type="PANTHER" id="PTHR41523:SF8">
    <property type="entry name" value="ETHYLENE RESPONSE SENSOR PROTEIN"/>
    <property type="match status" value="1"/>
</dbReference>
<evidence type="ECO:0000256" key="6">
    <source>
        <dbReference type="ARBA" id="ARBA00022606"/>
    </source>
</evidence>
<proteinExistence type="predicted"/>
<dbReference type="FunFam" id="3.30.450.20:FF:000099">
    <property type="entry name" value="Sensory box sensor histidine kinase"/>
    <property type="match status" value="1"/>
</dbReference>
<evidence type="ECO:0000256" key="11">
    <source>
        <dbReference type="ARBA" id="ARBA00022741"/>
    </source>
</evidence>
<dbReference type="KEGG" id="moc:BB934_02575"/>
<dbReference type="GO" id="GO:0009881">
    <property type="term" value="F:photoreceptor activity"/>
    <property type="evidence" value="ECO:0007669"/>
    <property type="project" value="UniProtKB-KW"/>
</dbReference>
<keyword evidence="14" id="KW-0157">Chromophore</keyword>
<keyword evidence="11" id="KW-0547">Nucleotide-binding</keyword>
<evidence type="ECO:0000256" key="12">
    <source>
        <dbReference type="ARBA" id="ARBA00022777"/>
    </source>
</evidence>
<keyword evidence="16" id="KW-0675">Receptor</keyword>
<feature type="domain" description="PAS" evidence="17">
    <location>
        <begin position="87"/>
        <end position="157"/>
    </location>
</feature>
<dbReference type="PROSITE" id="PS50112">
    <property type="entry name" value="PAS"/>
    <property type="match status" value="2"/>
</dbReference>
<feature type="domain" description="PAS" evidence="17">
    <location>
        <begin position="213"/>
        <end position="283"/>
    </location>
</feature>
<dbReference type="SUPFAM" id="SSF55785">
    <property type="entry name" value="PYP-like sensor domain (PAS domain)"/>
    <property type="match status" value="2"/>
</dbReference>
<keyword evidence="5" id="KW-0597">Phosphoprotein</keyword>
<dbReference type="EMBL" id="CP016616">
    <property type="protein sequence ID" value="ANY77238.1"/>
    <property type="molecule type" value="Genomic_DNA"/>
</dbReference>
<keyword evidence="12" id="KW-0418">Kinase</keyword>
<dbReference type="Pfam" id="PF08447">
    <property type="entry name" value="PAS_3"/>
    <property type="match status" value="1"/>
</dbReference>
<dbReference type="Pfam" id="PF00989">
    <property type="entry name" value="PAS"/>
    <property type="match status" value="1"/>
</dbReference>
<dbReference type="SMART" id="SM00086">
    <property type="entry name" value="PAC"/>
    <property type="match status" value="2"/>
</dbReference>
<keyword evidence="13" id="KW-0067">ATP-binding</keyword>
<dbReference type="CDD" id="cd00130">
    <property type="entry name" value="PAS"/>
    <property type="match status" value="2"/>
</dbReference>
<evidence type="ECO:0000313" key="19">
    <source>
        <dbReference type="EMBL" id="ANY77238.1"/>
    </source>
</evidence>
<sequence>MPMISRPRTVDNKLVGLPAKERLTGRSVIDTSKLDDRTGMLTSDPGFTSTAATEEKIAHIDGQTSILLSRDSPITQLRKHGDFLEESEARFRTLANMIPTIVWIAAPDGTITFVNDQWFSFCGITPEQNVRCWPELVLHPDDQACCMEAWTAALRSGCNFEIETRIRRNDGEYRWFLTRAIPVRNAEGAITAWFGTSTDIHDRKLVEEALRASEARFRTIVETANDGIWLIGVDARTQFVNARMAAMLGCTPDEMIGRSALEFTFPEDEPNHRERVGRNLAGEFEQFEIRFRRKDGAAIPVLAATSALRDELGQVSGALGMFSDMSEKKRLEEQQALLMRELHHRVKNTLSTVQALVNSTARNAPSIQNFRDSLTQRIMSLAQTHTLLFDNEMAGVQLRDILRSELEPYDDQTGTRGILTGPDLDMPSHLTLAVGMAVHELTTNAAKYGALSSPQGRVHVTWSLPAADVEKSKIRFEWMEQGGPPVAVPDRKGFGTTLLERVLSRQLGGEVEVAFAPEGLRVRVEAAFVDAARS</sequence>
<keyword evidence="15" id="KW-0843">Virulence</keyword>
<evidence type="ECO:0000256" key="5">
    <source>
        <dbReference type="ARBA" id="ARBA00022553"/>
    </source>
</evidence>
<dbReference type="Gene3D" id="2.20.28.60">
    <property type="match status" value="1"/>
</dbReference>
<accession>A0A1B2EB94</accession>
<evidence type="ECO:0000256" key="3">
    <source>
        <dbReference type="ARBA" id="ARBA00021740"/>
    </source>
</evidence>
<dbReference type="GO" id="GO:0006355">
    <property type="term" value="P:regulation of DNA-templated transcription"/>
    <property type="evidence" value="ECO:0007669"/>
    <property type="project" value="InterPro"/>
</dbReference>
<evidence type="ECO:0000256" key="4">
    <source>
        <dbReference type="ARBA" id="ARBA00022543"/>
    </source>
</evidence>
<keyword evidence="6" id="KW-0716">Sensory transduction</keyword>
<evidence type="ECO:0000259" key="18">
    <source>
        <dbReference type="PROSITE" id="PS50113"/>
    </source>
</evidence>
<dbReference type="InterPro" id="IPR000700">
    <property type="entry name" value="PAS-assoc_C"/>
</dbReference>
<feature type="domain" description="PAC" evidence="18">
    <location>
        <begin position="285"/>
        <end position="337"/>
    </location>
</feature>
<name>A0A1B2EB94_9HYPH</name>
<evidence type="ECO:0000256" key="15">
    <source>
        <dbReference type="ARBA" id="ARBA00023026"/>
    </source>
</evidence>
<evidence type="ECO:0000256" key="10">
    <source>
        <dbReference type="ARBA" id="ARBA00022737"/>
    </source>
</evidence>
<dbReference type="EC" id="2.7.13.3" evidence="2"/>
<dbReference type="Gene3D" id="3.30.450.20">
    <property type="entry name" value="PAS domain"/>
    <property type="match status" value="2"/>
</dbReference>
<evidence type="ECO:0000256" key="14">
    <source>
        <dbReference type="ARBA" id="ARBA00022991"/>
    </source>
</evidence>
<dbReference type="OrthoDB" id="341208at2"/>
<keyword evidence="7" id="KW-0285">Flavoprotein</keyword>
<evidence type="ECO:0000256" key="7">
    <source>
        <dbReference type="ARBA" id="ARBA00022630"/>
    </source>
</evidence>
<dbReference type="InterPro" id="IPR011102">
    <property type="entry name" value="Sig_transdc_His_kinase_HWE"/>
</dbReference>
<keyword evidence="4" id="KW-0600">Photoreceptor protein</keyword>
<dbReference type="InterPro" id="IPR013655">
    <property type="entry name" value="PAS_fold_3"/>
</dbReference>
<dbReference type="InterPro" id="IPR013767">
    <property type="entry name" value="PAS_fold"/>
</dbReference>
<dbReference type="AlphaFoldDB" id="A0A1B2EB94"/>
<evidence type="ECO:0000259" key="17">
    <source>
        <dbReference type="PROSITE" id="PS50112"/>
    </source>
</evidence>
<dbReference type="SMART" id="SM00091">
    <property type="entry name" value="PAS"/>
    <property type="match status" value="2"/>
</dbReference>
<dbReference type="InterPro" id="IPR035965">
    <property type="entry name" value="PAS-like_dom_sf"/>
</dbReference>
<evidence type="ECO:0000256" key="13">
    <source>
        <dbReference type="ARBA" id="ARBA00022840"/>
    </source>
</evidence>
<evidence type="ECO:0000256" key="1">
    <source>
        <dbReference type="ARBA" id="ARBA00000085"/>
    </source>
</evidence>
<dbReference type="InterPro" id="IPR001610">
    <property type="entry name" value="PAC"/>
</dbReference>
<dbReference type="PANTHER" id="PTHR41523">
    <property type="entry name" value="TWO-COMPONENT SYSTEM SENSOR PROTEIN"/>
    <property type="match status" value="1"/>
</dbReference>
<comment type="catalytic activity">
    <reaction evidence="1">
        <text>ATP + protein L-histidine = ADP + protein N-phospho-L-histidine.</text>
        <dbReference type="EC" id="2.7.13.3"/>
    </reaction>
</comment>
<gene>
    <name evidence="19" type="ORF">BB934_02575</name>
</gene>
<keyword evidence="9" id="KW-0808">Transferase</keyword>
<dbReference type="PROSITE" id="PS50113">
    <property type="entry name" value="PAC"/>
    <property type="match status" value="2"/>
</dbReference>
<keyword evidence="8" id="KW-0288">FMN</keyword>
<evidence type="ECO:0000256" key="8">
    <source>
        <dbReference type="ARBA" id="ARBA00022643"/>
    </source>
</evidence>
<dbReference type="RefSeq" id="WP_099508230.1">
    <property type="nucleotide sequence ID" value="NZ_CP016616.1"/>
</dbReference>